<dbReference type="AlphaFoldDB" id="A0A199UGI5"/>
<dbReference type="EMBL" id="LSRQ01008303">
    <property type="protein sequence ID" value="OAY63854.1"/>
    <property type="molecule type" value="Genomic_DNA"/>
</dbReference>
<comment type="caution">
    <text evidence="1">The sequence shown here is derived from an EMBL/GenBank/DDBJ whole genome shotgun (WGS) entry which is preliminary data.</text>
</comment>
<evidence type="ECO:0000313" key="1">
    <source>
        <dbReference type="EMBL" id="OAY63854.1"/>
    </source>
</evidence>
<gene>
    <name evidence="1" type="ORF">ACMD2_03343</name>
</gene>
<reference evidence="1 2" key="1">
    <citation type="journal article" date="2016" name="DNA Res.">
        <title>The draft genome of MD-2 pineapple using hybrid error correction of long reads.</title>
        <authorList>
            <person name="Redwan R.M."/>
            <person name="Saidin A."/>
            <person name="Kumar S.V."/>
        </authorList>
    </citation>
    <scope>NUCLEOTIDE SEQUENCE [LARGE SCALE GENOMIC DNA]</scope>
    <source>
        <strain evidence="2">cv. MD2</strain>
        <tissue evidence="1">Leaf</tissue>
    </source>
</reference>
<name>A0A199UGI5_ANACO</name>
<sequence>MYSPSKFMLESLRQIGISQEQPAISHKISITFGDHFVPFLPIISPRGNESSIESFPHRKKPMRDLAPPFDDRHSGLDHMAVENVSAKGESLIPTLSAPISLTTASTISSAKRHRFSRLPPYSSVRDITCFDGIPSGESEIVDDLGDLVAAEDGAEFPTYYGQYRISKWHVAGEHFHKILFLLMEPEQF</sequence>
<organism evidence="1 2">
    <name type="scientific">Ananas comosus</name>
    <name type="common">Pineapple</name>
    <name type="synonym">Ananas ananas</name>
    <dbReference type="NCBI Taxonomy" id="4615"/>
    <lineage>
        <taxon>Eukaryota</taxon>
        <taxon>Viridiplantae</taxon>
        <taxon>Streptophyta</taxon>
        <taxon>Embryophyta</taxon>
        <taxon>Tracheophyta</taxon>
        <taxon>Spermatophyta</taxon>
        <taxon>Magnoliopsida</taxon>
        <taxon>Liliopsida</taxon>
        <taxon>Poales</taxon>
        <taxon>Bromeliaceae</taxon>
        <taxon>Bromelioideae</taxon>
        <taxon>Ananas</taxon>
    </lineage>
</organism>
<accession>A0A199UGI5</accession>
<evidence type="ECO:0000313" key="2">
    <source>
        <dbReference type="Proteomes" id="UP000092600"/>
    </source>
</evidence>
<proteinExistence type="predicted"/>
<protein>
    <submittedName>
        <fullName evidence="1">Uncharacterized protein</fullName>
    </submittedName>
</protein>
<dbReference type="Proteomes" id="UP000092600">
    <property type="component" value="Unassembled WGS sequence"/>
</dbReference>